<feature type="disulfide bond" evidence="2">
    <location>
        <begin position="68"/>
        <end position="92"/>
    </location>
</feature>
<dbReference type="Pfam" id="PF13472">
    <property type="entry name" value="Lipase_GDSL_2"/>
    <property type="match status" value="1"/>
</dbReference>
<evidence type="ECO:0000256" key="3">
    <source>
        <dbReference type="SAM" id="SignalP"/>
    </source>
</evidence>
<feature type="active site" evidence="1">
    <location>
        <position position="276"/>
    </location>
</feature>
<dbReference type="InterPro" id="IPR037460">
    <property type="entry name" value="SEST-like"/>
</dbReference>
<dbReference type="GO" id="GO:0019433">
    <property type="term" value="P:triglyceride catabolic process"/>
    <property type="evidence" value="ECO:0007669"/>
    <property type="project" value="TreeGrafter"/>
</dbReference>
<keyword evidence="3" id="KW-0732">Signal</keyword>
<keyword evidence="2" id="KW-1015">Disulfide bond</keyword>
<dbReference type="PANTHER" id="PTHR37981">
    <property type="entry name" value="LIPASE 2"/>
    <property type="match status" value="1"/>
</dbReference>
<dbReference type="SUPFAM" id="SSF52266">
    <property type="entry name" value="SGNH hydrolase"/>
    <property type="match status" value="1"/>
</dbReference>
<evidence type="ECO:0000256" key="1">
    <source>
        <dbReference type="PIRSR" id="PIRSR637460-1"/>
    </source>
</evidence>
<protein>
    <submittedName>
        <fullName evidence="5">Lipase 2</fullName>
        <ecNumber evidence="5">3.1.1.3</ecNumber>
    </submittedName>
</protein>
<name>A0A161I105_9MICO</name>
<dbReference type="PROSITE" id="PS51318">
    <property type="entry name" value="TAT"/>
    <property type="match status" value="1"/>
</dbReference>
<feature type="signal peptide" evidence="3">
    <location>
        <begin position="1"/>
        <end position="38"/>
    </location>
</feature>
<keyword evidence="6" id="KW-1185">Reference proteome</keyword>
<feature type="active site" description="Nucleophile" evidence="1">
    <location>
        <position position="50"/>
    </location>
</feature>
<dbReference type="Proteomes" id="UP000076794">
    <property type="component" value="Chromosome"/>
</dbReference>
<dbReference type="EMBL" id="CP014209">
    <property type="protein sequence ID" value="ANC29779.1"/>
    <property type="molecule type" value="Genomic_DNA"/>
</dbReference>
<evidence type="ECO:0000313" key="5">
    <source>
        <dbReference type="EMBL" id="ANC29779.1"/>
    </source>
</evidence>
<evidence type="ECO:0000256" key="2">
    <source>
        <dbReference type="PIRSR" id="PIRSR637460-2"/>
    </source>
</evidence>
<dbReference type="AlphaFoldDB" id="A0A161I105"/>
<feature type="disulfide bond" evidence="2">
    <location>
        <begin position="141"/>
        <end position="155"/>
    </location>
</feature>
<dbReference type="CDD" id="cd01823">
    <property type="entry name" value="SEST_like"/>
    <property type="match status" value="1"/>
</dbReference>
<feature type="disulfide bond" evidence="2">
    <location>
        <begin position="206"/>
        <end position="255"/>
    </location>
</feature>
<feature type="domain" description="SGNH hydrolase-type esterase" evidence="4">
    <location>
        <begin position="46"/>
        <end position="283"/>
    </location>
</feature>
<reference evidence="5 6" key="1">
    <citation type="submission" date="2016-01" db="EMBL/GenBank/DDBJ databases">
        <title>Complete genome sequence of a soil Actinobacterium, Isoptericola dokdonensis DS-3.</title>
        <authorList>
            <person name="Kwon S.-K."/>
            <person name="Kim J.F."/>
        </authorList>
    </citation>
    <scope>NUCLEOTIDE SEQUENCE [LARGE SCALE GENOMIC DNA]</scope>
    <source>
        <strain evidence="5 6">DS-3</strain>
    </source>
</reference>
<dbReference type="Gene3D" id="3.40.50.1110">
    <property type="entry name" value="SGNH hydrolase"/>
    <property type="match status" value="1"/>
</dbReference>
<dbReference type="InterPro" id="IPR013830">
    <property type="entry name" value="SGNH_hydro"/>
</dbReference>
<evidence type="ECO:0000313" key="6">
    <source>
        <dbReference type="Proteomes" id="UP000076794"/>
    </source>
</evidence>
<dbReference type="PATRIC" id="fig|1300344.3.peg.183"/>
<dbReference type="RefSeq" id="WP_068200473.1">
    <property type="nucleotide sequence ID" value="NZ_CP014209.1"/>
</dbReference>
<dbReference type="InterPro" id="IPR006311">
    <property type="entry name" value="TAT_signal"/>
</dbReference>
<sequence>MHAAPPAPRRPRRTAVAATVAAFTAALATALLAPPAQADDGLDYVALGDSYSAGSGILPPDPTARAVCLRTTRNYPNVVADALGADLTDVTCGAAETKHLSTAQYPRVPAQLDALTADTDLVTLTIGGNDSSTFIGALLACAASGTVTLGHGNPCERTYRDRFTDTVEQTTYPAVRQALADITARAPQAEVLILGYPWIVPAERGCFARLPIARGDVSYLRDLQATLNGVIEQAAADTGTTFVDLAQRSDGHDACAPASTRWVEPLLWGTNTVPVHPNARGEAAMADAVLDALGS</sequence>
<feature type="chain" id="PRO_5007823481" evidence="3">
    <location>
        <begin position="39"/>
        <end position="295"/>
    </location>
</feature>
<dbReference type="PANTHER" id="PTHR37981:SF1">
    <property type="entry name" value="SGNH HYDROLASE-TYPE ESTERASE DOMAIN-CONTAINING PROTEIN"/>
    <property type="match status" value="1"/>
</dbReference>
<keyword evidence="5" id="KW-0378">Hydrolase</keyword>
<gene>
    <name evidence="5" type="ORF">I598_0188</name>
</gene>
<dbReference type="InterPro" id="IPR036514">
    <property type="entry name" value="SGNH_hydro_sf"/>
</dbReference>
<dbReference type="OrthoDB" id="5503950at2"/>
<evidence type="ECO:0000259" key="4">
    <source>
        <dbReference type="Pfam" id="PF13472"/>
    </source>
</evidence>
<dbReference type="GO" id="GO:0004806">
    <property type="term" value="F:triacylglycerol lipase activity"/>
    <property type="evidence" value="ECO:0007669"/>
    <property type="project" value="UniProtKB-EC"/>
</dbReference>
<dbReference type="KEGG" id="ido:I598_0188"/>
<dbReference type="STRING" id="1300344.I598_0188"/>
<accession>A0A161I105</accession>
<dbReference type="EC" id="3.1.1.3" evidence="5"/>
<organism evidence="5 6">
    <name type="scientific">Isoptericola dokdonensis DS-3</name>
    <dbReference type="NCBI Taxonomy" id="1300344"/>
    <lineage>
        <taxon>Bacteria</taxon>
        <taxon>Bacillati</taxon>
        <taxon>Actinomycetota</taxon>
        <taxon>Actinomycetes</taxon>
        <taxon>Micrococcales</taxon>
        <taxon>Promicromonosporaceae</taxon>
        <taxon>Isoptericola</taxon>
    </lineage>
</organism>
<proteinExistence type="predicted"/>